<dbReference type="HOGENOM" id="CLU_2486369_0_0_1"/>
<evidence type="ECO:0000313" key="2">
    <source>
        <dbReference type="Proteomes" id="UP000017836"/>
    </source>
</evidence>
<dbReference type="AlphaFoldDB" id="W1NRT3"/>
<protein>
    <submittedName>
        <fullName evidence="1">Uncharacterized protein</fullName>
    </submittedName>
</protein>
<accession>W1NRT3</accession>
<dbReference type="EMBL" id="KI395895">
    <property type="protein sequence ID" value="ERM97725.1"/>
    <property type="molecule type" value="Genomic_DNA"/>
</dbReference>
<proteinExistence type="predicted"/>
<evidence type="ECO:0000313" key="1">
    <source>
        <dbReference type="EMBL" id="ERM97725.1"/>
    </source>
</evidence>
<gene>
    <name evidence="1" type="ORF">AMTR_s00121p00120770</name>
</gene>
<keyword evidence="2" id="KW-1185">Reference proteome</keyword>
<reference evidence="2" key="1">
    <citation type="journal article" date="2013" name="Science">
        <title>The Amborella genome and the evolution of flowering plants.</title>
        <authorList>
            <consortium name="Amborella Genome Project"/>
        </authorList>
    </citation>
    <scope>NUCLEOTIDE SEQUENCE [LARGE SCALE GENOMIC DNA]</scope>
</reference>
<dbReference type="Gramene" id="ERM97725">
    <property type="protein sequence ID" value="ERM97725"/>
    <property type="gene ID" value="AMTR_s00121p00120770"/>
</dbReference>
<name>W1NRT3_AMBTC</name>
<organism evidence="1 2">
    <name type="scientific">Amborella trichopoda</name>
    <dbReference type="NCBI Taxonomy" id="13333"/>
    <lineage>
        <taxon>Eukaryota</taxon>
        <taxon>Viridiplantae</taxon>
        <taxon>Streptophyta</taxon>
        <taxon>Embryophyta</taxon>
        <taxon>Tracheophyta</taxon>
        <taxon>Spermatophyta</taxon>
        <taxon>Magnoliopsida</taxon>
        <taxon>Amborellales</taxon>
        <taxon>Amborellaceae</taxon>
        <taxon>Amborella</taxon>
    </lineage>
</organism>
<dbReference type="Proteomes" id="UP000017836">
    <property type="component" value="Unassembled WGS sequence"/>
</dbReference>
<sequence length="87" mass="9731">MGYEPHGLKFLSGNPNDGIFFGDLLLDILANQVQQPGGEEDNTFLYIQEGHFAKDVWEGVEGAHIYVDEAFAQPDKWPLTIETQHLG</sequence>